<keyword evidence="2" id="KW-1185">Reference proteome</keyword>
<comment type="caution">
    <text evidence="1">The sequence shown here is derived from an EMBL/GenBank/DDBJ whole genome shotgun (WGS) entry which is preliminary data.</text>
</comment>
<dbReference type="EMBL" id="BAAALR010000178">
    <property type="protein sequence ID" value="GAA1733717.1"/>
    <property type="molecule type" value="Genomic_DNA"/>
</dbReference>
<dbReference type="RefSeq" id="WP_211121274.1">
    <property type="nucleotide sequence ID" value="NZ_BAAALR010000178.1"/>
</dbReference>
<proteinExistence type="predicted"/>
<evidence type="ECO:0000313" key="2">
    <source>
        <dbReference type="Proteomes" id="UP001499947"/>
    </source>
</evidence>
<organism evidence="1 2">
    <name type="scientific">Streptomyces yatensis</name>
    <dbReference type="NCBI Taxonomy" id="155177"/>
    <lineage>
        <taxon>Bacteria</taxon>
        <taxon>Bacillati</taxon>
        <taxon>Actinomycetota</taxon>
        <taxon>Actinomycetes</taxon>
        <taxon>Kitasatosporales</taxon>
        <taxon>Streptomycetaceae</taxon>
        <taxon>Streptomyces</taxon>
        <taxon>Streptomyces violaceusniger group</taxon>
    </lineage>
</organism>
<dbReference type="Proteomes" id="UP001499947">
    <property type="component" value="Unassembled WGS sequence"/>
</dbReference>
<name>A0ABP4VPA0_9ACTN</name>
<evidence type="ECO:0000313" key="1">
    <source>
        <dbReference type="EMBL" id="GAA1733717.1"/>
    </source>
</evidence>
<protein>
    <submittedName>
        <fullName evidence="1">Uncharacterized protein</fullName>
    </submittedName>
</protein>
<accession>A0ABP4VPA0</accession>
<reference evidence="2" key="1">
    <citation type="journal article" date="2019" name="Int. J. Syst. Evol. Microbiol.">
        <title>The Global Catalogue of Microorganisms (GCM) 10K type strain sequencing project: providing services to taxonomists for standard genome sequencing and annotation.</title>
        <authorList>
            <consortium name="The Broad Institute Genomics Platform"/>
            <consortium name="The Broad Institute Genome Sequencing Center for Infectious Disease"/>
            <person name="Wu L."/>
            <person name="Ma J."/>
        </authorList>
    </citation>
    <scope>NUCLEOTIDE SEQUENCE [LARGE SCALE GENOMIC DNA]</scope>
    <source>
        <strain evidence="2">JCM 13244</strain>
    </source>
</reference>
<sequence>MPPDRFLLRRLPRMARAERVDRNIPQLRLVETNEVHDRTVNMQMGAFIAAPVLGIVLVCRPEAKDVALAAMVTLTAALRRSYFRHRHLRVT</sequence>
<gene>
    <name evidence="1" type="ORF">GCM10009680_87490</name>
</gene>